<sequence length="198" mass="21064">MDAILRHGASWGDRNPMQNHSQREPAMSSARSARASELLCRRRTDRPIQQIQRISAASLRGAPGRKSLILLASRPQNGTKSALRHFLVTARGESTMTYDPNNANDPNRPLNPNLDLRTTPTARSSNTWVVWVAALAVIAVAAFAYSQWSSSPGTSPDTTASTTQSEPAPAKPIAPTDNSATPAPAPAPATPPAAPAQQ</sequence>
<feature type="compositionally biased region" description="Pro residues" evidence="1">
    <location>
        <begin position="183"/>
        <end position="198"/>
    </location>
</feature>
<feature type="region of interest" description="Disordered" evidence="1">
    <location>
        <begin position="95"/>
        <end position="114"/>
    </location>
</feature>
<name>B3PT63_RHIE6</name>
<protein>
    <recommendedName>
        <fullName evidence="5">Transmembrane protein</fullName>
    </recommendedName>
</protein>
<evidence type="ECO:0000313" key="4">
    <source>
        <dbReference type="Proteomes" id="UP000008817"/>
    </source>
</evidence>
<accession>B3PT63</accession>
<evidence type="ECO:0000313" key="3">
    <source>
        <dbReference type="EMBL" id="ACE91808.1"/>
    </source>
</evidence>
<gene>
    <name evidence="3" type="ordered locus">RHECIAT_CH0002857</name>
</gene>
<keyword evidence="2" id="KW-0812">Transmembrane</keyword>
<dbReference type="EMBL" id="CP001074">
    <property type="protein sequence ID" value="ACE91808.1"/>
    <property type="molecule type" value="Genomic_DNA"/>
</dbReference>
<feature type="region of interest" description="Disordered" evidence="1">
    <location>
        <begin position="1"/>
        <end position="33"/>
    </location>
</feature>
<evidence type="ECO:0000256" key="1">
    <source>
        <dbReference type="SAM" id="MobiDB-lite"/>
    </source>
</evidence>
<dbReference type="KEGG" id="rec:RHECIAT_CH0002857"/>
<feature type="compositionally biased region" description="Low complexity" evidence="1">
    <location>
        <begin position="24"/>
        <end position="33"/>
    </location>
</feature>
<proteinExistence type="predicted"/>
<dbReference type="Proteomes" id="UP000008817">
    <property type="component" value="Chromosome"/>
</dbReference>
<organism evidence="3 4">
    <name type="scientific">Rhizobium etli (strain CIAT 652)</name>
    <dbReference type="NCBI Taxonomy" id="491916"/>
    <lineage>
        <taxon>Bacteria</taxon>
        <taxon>Pseudomonadati</taxon>
        <taxon>Pseudomonadota</taxon>
        <taxon>Alphaproteobacteria</taxon>
        <taxon>Hyphomicrobiales</taxon>
        <taxon>Rhizobiaceae</taxon>
        <taxon>Rhizobium/Agrobacterium group</taxon>
        <taxon>Rhizobium</taxon>
    </lineage>
</organism>
<keyword evidence="2" id="KW-0472">Membrane</keyword>
<keyword evidence="2" id="KW-1133">Transmembrane helix</keyword>
<feature type="compositionally biased region" description="Low complexity" evidence="1">
    <location>
        <begin position="99"/>
        <end position="114"/>
    </location>
</feature>
<evidence type="ECO:0000256" key="2">
    <source>
        <dbReference type="SAM" id="Phobius"/>
    </source>
</evidence>
<feature type="region of interest" description="Disordered" evidence="1">
    <location>
        <begin position="148"/>
        <end position="198"/>
    </location>
</feature>
<feature type="compositionally biased region" description="Polar residues" evidence="1">
    <location>
        <begin position="148"/>
        <end position="166"/>
    </location>
</feature>
<dbReference type="eggNOG" id="ENOG503134X">
    <property type="taxonomic scope" value="Bacteria"/>
</dbReference>
<reference evidence="3 4" key="1">
    <citation type="submission" date="2008-04" db="EMBL/GenBank/DDBJ databases">
        <title>Genome diversity and DNA divergence of Rhizobium etli.</title>
        <authorList>
            <person name="Gonzalez V."/>
            <person name="Acosta J.L."/>
            <person name="Santamaria R.I."/>
            <person name="Bustos P."/>
            <person name="Hernandez-Gonzalez I.L."/>
            <person name="Fernandez J.L."/>
            <person name="Diaz R."/>
            <person name="Flores M."/>
            <person name="Mora J."/>
            <person name="Palacios R."/>
            <person name="Davila G."/>
        </authorList>
    </citation>
    <scope>NUCLEOTIDE SEQUENCE [LARGE SCALE GENOMIC DNA]</scope>
    <source>
        <strain evidence="3 4">CIAT 652</strain>
    </source>
</reference>
<dbReference type="AlphaFoldDB" id="B3PT63"/>
<feature type="transmembrane region" description="Helical" evidence="2">
    <location>
        <begin position="128"/>
        <end position="145"/>
    </location>
</feature>
<dbReference type="HOGENOM" id="CLU_1377175_0_0_5"/>
<evidence type="ECO:0008006" key="5">
    <source>
        <dbReference type="Google" id="ProtNLM"/>
    </source>
</evidence>